<evidence type="ECO:0000313" key="2">
    <source>
        <dbReference type="Proteomes" id="UP001139648"/>
    </source>
</evidence>
<comment type="caution">
    <text evidence="1">The sequence shown here is derived from an EMBL/GenBank/DDBJ whole genome shotgun (WGS) entry which is preliminary data.</text>
</comment>
<organism evidence="1 2">
    <name type="scientific">Nonomuraea thailandensis</name>
    <dbReference type="NCBI Taxonomy" id="1188745"/>
    <lineage>
        <taxon>Bacteria</taxon>
        <taxon>Bacillati</taxon>
        <taxon>Actinomycetota</taxon>
        <taxon>Actinomycetes</taxon>
        <taxon>Streptosporangiales</taxon>
        <taxon>Streptosporangiaceae</taxon>
        <taxon>Nonomuraea</taxon>
    </lineage>
</organism>
<accession>A0A9X2GFS7</accession>
<dbReference type="SUPFAM" id="SSF55729">
    <property type="entry name" value="Acyl-CoA N-acyltransferases (Nat)"/>
    <property type="match status" value="1"/>
</dbReference>
<dbReference type="Proteomes" id="UP001139648">
    <property type="component" value="Unassembled WGS sequence"/>
</dbReference>
<evidence type="ECO:0000313" key="1">
    <source>
        <dbReference type="EMBL" id="MCP2358319.1"/>
    </source>
</evidence>
<dbReference type="PANTHER" id="PTHR43610">
    <property type="entry name" value="BLL6696 PROTEIN"/>
    <property type="match status" value="1"/>
</dbReference>
<dbReference type="EMBL" id="JAMZEB010000002">
    <property type="protein sequence ID" value="MCP2358319.1"/>
    <property type="molecule type" value="Genomic_DNA"/>
</dbReference>
<proteinExistence type="predicted"/>
<dbReference type="PANTHER" id="PTHR43610:SF1">
    <property type="entry name" value="N-ACETYLTRANSFERASE DOMAIN-CONTAINING PROTEIN"/>
    <property type="match status" value="1"/>
</dbReference>
<keyword evidence="2" id="KW-1185">Reference proteome</keyword>
<gene>
    <name evidence="1" type="ORF">HD597_005339</name>
</gene>
<protein>
    <submittedName>
        <fullName evidence="1">RimJ/RimL family protein N-acetyltransferase</fullName>
    </submittedName>
</protein>
<reference evidence="1" key="1">
    <citation type="submission" date="2022-06" db="EMBL/GenBank/DDBJ databases">
        <title>Sequencing the genomes of 1000 actinobacteria strains.</title>
        <authorList>
            <person name="Klenk H.-P."/>
        </authorList>
    </citation>
    <scope>NUCLEOTIDE SEQUENCE</scope>
    <source>
        <strain evidence="1">DSM 46694</strain>
    </source>
</reference>
<dbReference type="AlphaFoldDB" id="A0A9X2GFS7"/>
<dbReference type="Gene3D" id="3.40.630.30">
    <property type="match status" value="1"/>
</dbReference>
<sequence length="109" mass="12122">MEADWTWLAASAQGTTISAETRLLLFTHAFEVLGVTRVGLKTDARNQRSRRALERPSFEGVLRSWSPPWAPGEEGLLRDSPMFSLIATEWPAVEAAPQDRLAESIGEVR</sequence>
<name>A0A9X2GFS7_9ACTN</name>
<dbReference type="InterPro" id="IPR016181">
    <property type="entry name" value="Acyl_CoA_acyltransferase"/>
</dbReference>